<keyword evidence="15" id="KW-1015">Disulfide bond</keyword>
<accession>A0ABM0IJI3</accession>
<dbReference type="Gene3D" id="3.10.100.10">
    <property type="entry name" value="Mannose-Binding Protein A, subunit A"/>
    <property type="match status" value="1"/>
</dbReference>
<evidence type="ECO:0000256" key="4">
    <source>
        <dbReference type="ARBA" id="ARBA00022588"/>
    </source>
</evidence>
<evidence type="ECO:0000256" key="18">
    <source>
        <dbReference type="SAM" id="SignalP"/>
    </source>
</evidence>
<keyword evidence="8" id="KW-0106">Calcium</keyword>
<dbReference type="RefSeq" id="XP_004701425.1">
    <property type="nucleotide sequence ID" value="XM_004701368.2"/>
</dbReference>
<dbReference type="SUPFAM" id="SSF56436">
    <property type="entry name" value="C-type lectin-like"/>
    <property type="match status" value="1"/>
</dbReference>
<keyword evidence="6" id="KW-0430">Lectin</keyword>
<dbReference type="SMART" id="SM00034">
    <property type="entry name" value="CLECT"/>
    <property type="match status" value="1"/>
</dbReference>
<organism evidence="20 21">
    <name type="scientific">Echinops telfairi</name>
    <name type="common">Lesser hedgehog tenrec</name>
    <dbReference type="NCBI Taxonomy" id="9371"/>
    <lineage>
        <taxon>Eukaryota</taxon>
        <taxon>Metazoa</taxon>
        <taxon>Chordata</taxon>
        <taxon>Craniata</taxon>
        <taxon>Vertebrata</taxon>
        <taxon>Euteleostomi</taxon>
        <taxon>Mammalia</taxon>
        <taxon>Eutheria</taxon>
        <taxon>Afrotheria</taxon>
        <taxon>Tenrecidae</taxon>
        <taxon>Tenrecinae</taxon>
        <taxon>Echinops</taxon>
    </lineage>
</organism>
<dbReference type="PROSITE" id="PS00615">
    <property type="entry name" value="C_TYPE_LECTIN_1"/>
    <property type="match status" value="1"/>
</dbReference>
<evidence type="ECO:0000256" key="6">
    <source>
        <dbReference type="ARBA" id="ARBA00022734"/>
    </source>
</evidence>
<dbReference type="InterPro" id="IPR016187">
    <property type="entry name" value="CTDL_fold"/>
</dbReference>
<keyword evidence="7" id="KW-0677">Repeat</keyword>
<dbReference type="InterPro" id="IPR016186">
    <property type="entry name" value="C-type_lectin-like/link_sf"/>
</dbReference>
<evidence type="ECO:0000256" key="13">
    <source>
        <dbReference type="ARBA" id="ARBA00023119"/>
    </source>
</evidence>
<evidence type="ECO:0000313" key="20">
    <source>
        <dbReference type="Proteomes" id="UP000694863"/>
    </source>
</evidence>
<dbReference type="InterPro" id="IPR051077">
    <property type="entry name" value="Ca-dependent_lectin"/>
</dbReference>
<name>A0ABM0IJI3_ECHTE</name>
<evidence type="ECO:0000256" key="14">
    <source>
        <dbReference type="ARBA" id="ARBA00023153"/>
    </source>
</evidence>
<evidence type="ECO:0000256" key="12">
    <source>
        <dbReference type="ARBA" id="ARBA00023054"/>
    </source>
</evidence>
<gene>
    <name evidence="21" type="primary">MBL2</name>
</gene>
<feature type="region of interest" description="Disordered" evidence="17">
    <location>
        <begin position="43"/>
        <end position="93"/>
    </location>
</feature>
<evidence type="ECO:0000256" key="15">
    <source>
        <dbReference type="ARBA" id="ARBA00023157"/>
    </source>
</evidence>
<keyword evidence="14" id="KW-1018">Complement activation lectin pathway</keyword>
<keyword evidence="3" id="KW-0964">Secreted</keyword>
<protein>
    <recommendedName>
        <fullName evidence="2">Mannose-binding protein C</fullName>
    </recommendedName>
</protein>
<evidence type="ECO:0000256" key="16">
    <source>
        <dbReference type="ARBA" id="ARBA00023278"/>
    </source>
</evidence>
<keyword evidence="4" id="KW-0399">Innate immunity</keyword>
<proteinExistence type="predicted"/>
<feature type="signal peptide" evidence="18">
    <location>
        <begin position="1"/>
        <end position="17"/>
    </location>
</feature>
<keyword evidence="9" id="KW-0391">Immunity</keyword>
<evidence type="ECO:0000256" key="5">
    <source>
        <dbReference type="ARBA" id="ARBA00022729"/>
    </source>
</evidence>
<evidence type="ECO:0000256" key="8">
    <source>
        <dbReference type="ARBA" id="ARBA00022837"/>
    </source>
</evidence>
<keyword evidence="12" id="KW-0175">Coiled coil</keyword>
<dbReference type="PANTHER" id="PTHR24024">
    <property type="entry name" value="PULMONARY SURFACTANT-ASSOCIATED PROTEIN A"/>
    <property type="match status" value="1"/>
</dbReference>
<feature type="chain" id="PRO_5046531306" description="Mannose-binding protein C" evidence="18">
    <location>
        <begin position="18"/>
        <end position="234"/>
    </location>
</feature>
<feature type="compositionally biased region" description="Pro residues" evidence="17">
    <location>
        <begin position="62"/>
        <end position="74"/>
    </location>
</feature>
<sequence>MFLFSALSLLLLNVITASCSEKETCENAQKTCHVVTCGSPGIKGEKGETGQGTRGLQGPPGKLGPPGSPGPPGLPGVRGPKGDPGEDSDYDSALATSERQALQSELDRVKKLLTFALGKMAGNKLFLTNGEKMTFQSVKALCAQYQGSVATPMNAAENAAIQKLAREELYLGITDEAKEGHFVDLKGRPLSYRNWNDGEPNDVNGEDCTILLKDGKWNDVSCNSNFMAVCEFSL</sequence>
<keyword evidence="10" id="KW-0180">Complement pathway</keyword>
<dbReference type="PANTHER" id="PTHR24024:SF34">
    <property type="entry name" value="MANNOSE-BINDING PROTEIN C"/>
    <property type="match status" value="1"/>
</dbReference>
<evidence type="ECO:0000313" key="21">
    <source>
        <dbReference type="RefSeq" id="XP_004701425.1"/>
    </source>
</evidence>
<comment type="subcellular location">
    <subcellularLocation>
        <location evidence="1">Secreted</location>
    </subcellularLocation>
</comment>
<dbReference type="PROSITE" id="PS50041">
    <property type="entry name" value="C_TYPE_LECTIN_2"/>
    <property type="match status" value="1"/>
</dbReference>
<evidence type="ECO:0000256" key="1">
    <source>
        <dbReference type="ARBA" id="ARBA00004613"/>
    </source>
</evidence>
<reference evidence="21" key="1">
    <citation type="submission" date="2025-08" db="UniProtKB">
        <authorList>
            <consortium name="RefSeq"/>
        </authorList>
    </citation>
    <scope>IDENTIFICATION</scope>
</reference>
<evidence type="ECO:0000256" key="17">
    <source>
        <dbReference type="SAM" id="MobiDB-lite"/>
    </source>
</evidence>
<dbReference type="InterPro" id="IPR008160">
    <property type="entry name" value="Collagen"/>
</dbReference>
<evidence type="ECO:0000256" key="9">
    <source>
        <dbReference type="ARBA" id="ARBA00022859"/>
    </source>
</evidence>
<keyword evidence="5 18" id="KW-0732">Signal</keyword>
<dbReference type="Proteomes" id="UP000694863">
    <property type="component" value="Unplaced"/>
</dbReference>
<dbReference type="Pfam" id="PF00059">
    <property type="entry name" value="Lectin_C"/>
    <property type="match status" value="1"/>
</dbReference>
<keyword evidence="16" id="KW-0379">Hydroxylation</keyword>
<dbReference type="Pfam" id="PF01391">
    <property type="entry name" value="Collagen"/>
    <property type="match status" value="1"/>
</dbReference>
<keyword evidence="13" id="KW-0176">Collagen</keyword>
<dbReference type="InterPro" id="IPR018378">
    <property type="entry name" value="C-type_lectin_CS"/>
</dbReference>
<keyword evidence="20" id="KW-1185">Reference proteome</keyword>
<evidence type="ECO:0000256" key="2">
    <source>
        <dbReference type="ARBA" id="ARBA00021805"/>
    </source>
</evidence>
<evidence type="ECO:0000256" key="11">
    <source>
        <dbReference type="ARBA" id="ARBA00023035"/>
    </source>
</evidence>
<evidence type="ECO:0000256" key="7">
    <source>
        <dbReference type="ARBA" id="ARBA00022737"/>
    </source>
</evidence>
<dbReference type="InterPro" id="IPR001304">
    <property type="entry name" value="C-type_lectin-like"/>
</dbReference>
<dbReference type="GeneID" id="101646027"/>
<keyword evidence="11" id="KW-0465">Mannose-binding</keyword>
<feature type="domain" description="C-type lectin" evidence="19">
    <location>
        <begin position="121"/>
        <end position="231"/>
    </location>
</feature>
<evidence type="ECO:0000256" key="3">
    <source>
        <dbReference type="ARBA" id="ARBA00022525"/>
    </source>
</evidence>
<evidence type="ECO:0000256" key="10">
    <source>
        <dbReference type="ARBA" id="ARBA00022875"/>
    </source>
</evidence>
<evidence type="ECO:0000259" key="19">
    <source>
        <dbReference type="PROSITE" id="PS50041"/>
    </source>
</evidence>